<proteinExistence type="predicted"/>
<dbReference type="Proteomes" id="UP000500843">
    <property type="component" value="Chromosome 2"/>
</dbReference>
<dbReference type="Pfam" id="PF26603">
    <property type="entry name" value="DUF8188"/>
    <property type="match status" value="1"/>
</dbReference>
<accession>A0A7D4JJZ4</accession>
<gene>
    <name evidence="3" type="ORF">FIU21_09735</name>
</gene>
<sequence length="207" mass="24283">MMTKVKFISFIPWVTIGSVIGSLFIVPMMPKIVDALYYKDKYNNDASKFYKKYIEDSVCVKVVIPDFDSKLFLHNSDNDLHSLGETFITTYDSKKYFSNPSADYRIFYSKEYKKYLNIIAFQNVQGSYGNKTVYLTINRDDMNNPSYGTKDNPVPVLKAVGVSEPIWFSGKDTDSVFMDKFYRNNVINYLKYKMPKEEFERRFKTKK</sequence>
<protein>
    <recommendedName>
        <fullName evidence="2">DUF8188 domain-containing protein</fullName>
    </recommendedName>
</protein>
<evidence type="ECO:0000259" key="2">
    <source>
        <dbReference type="Pfam" id="PF26603"/>
    </source>
</evidence>
<evidence type="ECO:0000313" key="4">
    <source>
        <dbReference type="Proteomes" id="UP000500843"/>
    </source>
</evidence>
<reference evidence="3 4" key="1">
    <citation type="submission" date="2020-05" db="EMBL/GenBank/DDBJ databases">
        <title>FDA dAtabase for Regulatory Grade micrObial Sequences (FDA-ARGOS): Supporting development and validation of Infectious Disease Dx tests.</title>
        <authorList>
            <person name="Moreno J."/>
            <person name="Tallon L."/>
            <person name="Sadzewicz L."/>
            <person name="Zhao X."/>
            <person name="Vavikolanu K."/>
            <person name="Mehta A."/>
            <person name="Aluvathingal J."/>
            <person name="Nadendla S."/>
            <person name="Myers T."/>
            <person name="Yan Y."/>
            <person name="Sichtig H."/>
        </authorList>
    </citation>
    <scope>NUCLEOTIDE SEQUENCE [LARGE SCALE GENOMIC DNA]</scope>
    <source>
        <strain evidence="3 4">FDAARGOS_760</strain>
    </source>
</reference>
<organism evidence="3 4">
    <name type="scientific">Prevotella melaninogenica</name>
    <dbReference type="NCBI Taxonomy" id="28132"/>
    <lineage>
        <taxon>Bacteria</taxon>
        <taxon>Pseudomonadati</taxon>
        <taxon>Bacteroidota</taxon>
        <taxon>Bacteroidia</taxon>
        <taxon>Bacteroidales</taxon>
        <taxon>Prevotellaceae</taxon>
        <taxon>Prevotella</taxon>
    </lineage>
</organism>
<name>A0A7D4JJZ4_9BACT</name>
<dbReference type="AlphaFoldDB" id="A0A7D4JJZ4"/>
<keyword evidence="1" id="KW-1133">Transmembrane helix</keyword>
<feature type="domain" description="DUF8188" evidence="2">
    <location>
        <begin position="45"/>
        <end position="203"/>
    </location>
</feature>
<dbReference type="EMBL" id="CP054011">
    <property type="protein sequence ID" value="QKH89197.1"/>
    <property type="molecule type" value="Genomic_DNA"/>
</dbReference>
<dbReference type="RefSeq" id="WP_004361387.1">
    <property type="nucleotide sequence ID" value="NZ_CP054011.1"/>
</dbReference>
<keyword evidence="1" id="KW-0812">Transmembrane</keyword>
<feature type="transmembrane region" description="Helical" evidence="1">
    <location>
        <begin position="7"/>
        <end position="29"/>
    </location>
</feature>
<dbReference type="InterPro" id="IPR058501">
    <property type="entry name" value="DUF8188"/>
</dbReference>
<evidence type="ECO:0000256" key="1">
    <source>
        <dbReference type="SAM" id="Phobius"/>
    </source>
</evidence>
<evidence type="ECO:0000313" key="3">
    <source>
        <dbReference type="EMBL" id="QKH89197.1"/>
    </source>
</evidence>
<keyword evidence="1" id="KW-0472">Membrane</keyword>